<feature type="region of interest" description="Disordered" evidence="1">
    <location>
        <begin position="1"/>
        <end position="33"/>
    </location>
</feature>
<evidence type="ECO:0000313" key="3">
    <source>
        <dbReference type="Proteomes" id="UP000504638"/>
    </source>
</evidence>
<proteinExistence type="predicted"/>
<accession>A0A6G1FSP3</accession>
<reference evidence="4" key="2">
    <citation type="submission" date="2020-04" db="EMBL/GenBank/DDBJ databases">
        <authorList>
            <consortium name="NCBI Genome Project"/>
        </authorList>
    </citation>
    <scope>NUCLEOTIDE SEQUENCE</scope>
    <source>
        <strain evidence="4">CBS 781.70</strain>
    </source>
</reference>
<feature type="region of interest" description="Disordered" evidence="1">
    <location>
        <begin position="109"/>
        <end position="146"/>
    </location>
</feature>
<keyword evidence="3" id="KW-1185">Reference proteome</keyword>
<dbReference type="GeneID" id="54422128"/>
<feature type="compositionally biased region" description="Polar residues" evidence="1">
    <location>
        <begin position="11"/>
        <end position="22"/>
    </location>
</feature>
<organism evidence="2">
    <name type="scientific">Eremomyces bilateralis CBS 781.70</name>
    <dbReference type="NCBI Taxonomy" id="1392243"/>
    <lineage>
        <taxon>Eukaryota</taxon>
        <taxon>Fungi</taxon>
        <taxon>Dikarya</taxon>
        <taxon>Ascomycota</taxon>
        <taxon>Pezizomycotina</taxon>
        <taxon>Dothideomycetes</taxon>
        <taxon>Dothideomycetes incertae sedis</taxon>
        <taxon>Eremomycetales</taxon>
        <taxon>Eremomycetaceae</taxon>
        <taxon>Eremomyces</taxon>
    </lineage>
</organism>
<protein>
    <submittedName>
        <fullName evidence="2 4">Uncharacterized protein</fullName>
    </submittedName>
</protein>
<feature type="region of interest" description="Disordered" evidence="1">
    <location>
        <begin position="162"/>
        <end position="248"/>
    </location>
</feature>
<reference evidence="4" key="3">
    <citation type="submission" date="2025-04" db="UniProtKB">
        <authorList>
            <consortium name="RefSeq"/>
        </authorList>
    </citation>
    <scope>IDENTIFICATION</scope>
    <source>
        <strain evidence="4">CBS 781.70</strain>
    </source>
</reference>
<feature type="compositionally biased region" description="Polar residues" evidence="1">
    <location>
        <begin position="189"/>
        <end position="208"/>
    </location>
</feature>
<feature type="compositionally biased region" description="Low complexity" evidence="1">
    <location>
        <begin position="214"/>
        <end position="229"/>
    </location>
</feature>
<reference evidence="2 4" key="1">
    <citation type="submission" date="2020-01" db="EMBL/GenBank/DDBJ databases">
        <authorList>
            <consortium name="DOE Joint Genome Institute"/>
            <person name="Haridas S."/>
            <person name="Albert R."/>
            <person name="Binder M."/>
            <person name="Bloem J."/>
            <person name="Labutti K."/>
            <person name="Salamov A."/>
            <person name="Andreopoulos B."/>
            <person name="Baker S.E."/>
            <person name="Barry K."/>
            <person name="Bills G."/>
            <person name="Bluhm B.H."/>
            <person name="Cannon C."/>
            <person name="Castanera R."/>
            <person name="Culley D.E."/>
            <person name="Daum C."/>
            <person name="Ezra D."/>
            <person name="Gonzalez J.B."/>
            <person name="Henrissat B."/>
            <person name="Kuo A."/>
            <person name="Liang C."/>
            <person name="Lipzen A."/>
            <person name="Lutzoni F."/>
            <person name="Magnuson J."/>
            <person name="Mondo S."/>
            <person name="Nolan M."/>
            <person name="Ohm R."/>
            <person name="Pangilinan J."/>
            <person name="Park H.-J."/>
            <person name="Ramirez L."/>
            <person name="Alfaro M."/>
            <person name="Sun H."/>
            <person name="Tritt A."/>
            <person name="Yoshinaga Y."/>
            <person name="Zwiers L.-H."/>
            <person name="Turgeon B.G."/>
            <person name="Goodwin S.B."/>
            <person name="Spatafora J.W."/>
            <person name="Crous P.W."/>
            <person name="Grigoriev I.V."/>
        </authorList>
    </citation>
    <scope>NUCLEOTIDE SEQUENCE</scope>
    <source>
        <strain evidence="2 4">CBS 781.70</strain>
    </source>
</reference>
<evidence type="ECO:0000256" key="1">
    <source>
        <dbReference type="SAM" id="MobiDB-lite"/>
    </source>
</evidence>
<name>A0A6G1FSP3_9PEZI</name>
<evidence type="ECO:0000313" key="2">
    <source>
        <dbReference type="EMBL" id="KAF1808794.1"/>
    </source>
</evidence>
<dbReference type="EMBL" id="ML975179">
    <property type="protein sequence ID" value="KAF1808794.1"/>
    <property type="molecule type" value="Genomic_DNA"/>
</dbReference>
<dbReference type="RefSeq" id="XP_033530425.1">
    <property type="nucleotide sequence ID" value="XM_033681558.1"/>
</dbReference>
<feature type="compositionally biased region" description="Low complexity" evidence="1">
    <location>
        <begin position="175"/>
        <end position="188"/>
    </location>
</feature>
<dbReference type="Proteomes" id="UP000504638">
    <property type="component" value="Unplaced"/>
</dbReference>
<dbReference type="AlphaFoldDB" id="A0A6G1FSP3"/>
<gene>
    <name evidence="2 4" type="ORF">P152DRAFT_477039</name>
</gene>
<dbReference type="OrthoDB" id="3898724at2759"/>
<evidence type="ECO:0000313" key="4">
    <source>
        <dbReference type="RefSeq" id="XP_033530425.1"/>
    </source>
</evidence>
<sequence length="336" mass="36449">MPLNSRHRLSSQETALPQSPSRRSSKTACPPDGDAFSYDPIHLAEWKVADLLWKKLPENLLEPIAALQHAGAAVRTGFARLDDIGIPDELAKHTASRPQSISSALPGEHQMWDHSKNNSNISSHAYKHSNASVGKKPGSLTPTPDNASPCYIPIMFDADSPFAEDPSSQLAPTISNSSGTRTASTSSTNPYTTTDSNVRPSPGSSFSTADLFYPSPSSARSSFSISLPPTRIPTSLGPGRPSTTSAKTFSNFTDADQELPRDAHTMRYLAEVRTLRGEGMVRLRHAARKVEGAWLRWQEEEGPASIGEVGKEFMGWWGEALSRVRELDVRARGLAA</sequence>